<comment type="caution">
    <text evidence="2">The sequence shown here is derived from an EMBL/GenBank/DDBJ whole genome shotgun (WGS) entry which is preliminary data.</text>
</comment>
<reference evidence="2 3" key="1">
    <citation type="submission" date="2018-04" db="EMBL/GenBank/DDBJ databases">
        <authorList>
            <person name="Zhang X."/>
            <person name="Yuan J."/>
            <person name="Li F."/>
            <person name="Xiang J."/>
        </authorList>
    </citation>
    <scope>NUCLEOTIDE SEQUENCE [LARGE SCALE GENOMIC DNA]</scope>
    <source>
        <tissue evidence="2">Muscle</tissue>
    </source>
</reference>
<feature type="compositionally biased region" description="Polar residues" evidence="1">
    <location>
        <begin position="294"/>
        <end position="319"/>
    </location>
</feature>
<feature type="compositionally biased region" description="Basic residues" evidence="1">
    <location>
        <begin position="144"/>
        <end position="155"/>
    </location>
</feature>
<feature type="compositionally biased region" description="Basic residues" evidence="1">
    <location>
        <begin position="180"/>
        <end position="190"/>
    </location>
</feature>
<accession>A0A423U928</accession>
<keyword evidence="3" id="KW-1185">Reference proteome</keyword>
<protein>
    <submittedName>
        <fullName evidence="2">Putative E2F-associated phosphoprotein-like</fullName>
    </submittedName>
</protein>
<dbReference type="EMBL" id="QCYY01000397">
    <property type="protein sequence ID" value="ROT85199.1"/>
    <property type="molecule type" value="Genomic_DNA"/>
</dbReference>
<dbReference type="STRING" id="6689.A0A423U928"/>
<dbReference type="AlphaFoldDB" id="A0A423U928"/>
<dbReference type="PANTHER" id="PTHR15967:SF0">
    <property type="entry name" value="E2F-ASSOCIATED PHOSPHOPROTEIN"/>
    <property type="match status" value="1"/>
</dbReference>
<evidence type="ECO:0000313" key="2">
    <source>
        <dbReference type="EMBL" id="ROT85199.1"/>
    </source>
</evidence>
<feature type="compositionally biased region" description="Acidic residues" evidence="1">
    <location>
        <begin position="113"/>
        <end position="137"/>
    </location>
</feature>
<feature type="compositionally biased region" description="Basic and acidic residues" evidence="1">
    <location>
        <begin position="167"/>
        <end position="179"/>
    </location>
</feature>
<feature type="region of interest" description="Disordered" evidence="1">
    <location>
        <begin position="252"/>
        <end position="367"/>
    </location>
</feature>
<dbReference type="Proteomes" id="UP000283509">
    <property type="component" value="Unassembled WGS sequence"/>
</dbReference>
<evidence type="ECO:0000313" key="3">
    <source>
        <dbReference type="Proteomes" id="UP000283509"/>
    </source>
</evidence>
<dbReference type="OrthoDB" id="122464at2759"/>
<dbReference type="InterPro" id="IPR019370">
    <property type="entry name" value="E2F-assoc_phosphoprotein"/>
</dbReference>
<feature type="region of interest" description="Disordered" evidence="1">
    <location>
        <begin position="1"/>
        <end position="20"/>
    </location>
</feature>
<dbReference type="PANTHER" id="PTHR15967">
    <property type="entry name" value="E2F-ASSOCIATED PHOSPHOPROTEIN"/>
    <property type="match status" value="1"/>
</dbReference>
<sequence>MSLFSFKGRSPESDDDYLDWSDDEDIICNSKYYVSSDEEDDNINLFINSRKPVKTCSKPVPTNNEEDEFEKEMASELSATMDCLTTAFSKGKKDGVEAGPSRVESVKPQTKEPEEDDSEFYDDVYFDSDDSDVEDSVTAEKKMPKPKTGREKRRILSNDELFYDPQMDDRDQQWMDAKRRSYQIKKKRRGSNPGKGEPQPLPQSDAVLNCPACLTTLCMDCQRHAIYNNQYRAMFVFNCSVDWSEGLKFPTKGQKKKEFLKNKRKNKYRKEQEGARESEEPIAEGTESSEKGNESSTQPENSMEFQESNIKPSQQSSESGGVIEPLEAEKSTLEGGNSILSKDKVEGAVGGGEGSCHKKTNTPKKVSFETDGSDEIFHPVMCKICNTKVAVYDKDEVYHFFNVVTSY</sequence>
<dbReference type="GO" id="GO:0005634">
    <property type="term" value="C:nucleus"/>
    <property type="evidence" value="ECO:0007669"/>
    <property type="project" value="TreeGrafter"/>
</dbReference>
<organism evidence="2 3">
    <name type="scientific">Penaeus vannamei</name>
    <name type="common">Whiteleg shrimp</name>
    <name type="synonym">Litopenaeus vannamei</name>
    <dbReference type="NCBI Taxonomy" id="6689"/>
    <lineage>
        <taxon>Eukaryota</taxon>
        <taxon>Metazoa</taxon>
        <taxon>Ecdysozoa</taxon>
        <taxon>Arthropoda</taxon>
        <taxon>Crustacea</taxon>
        <taxon>Multicrustacea</taxon>
        <taxon>Malacostraca</taxon>
        <taxon>Eumalacostraca</taxon>
        <taxon>Eucarida</taxon>
        <taxon>Decapoda</taxon>
        <taxon>Dendrobranchiata</taxon>
        <taxon>Penaeoidea</taxon>
        <taxon>Penaeidae</taxon>
        <taxon>Penaeus</taxon>
    </lineage>
</organism>
<dbReference type="Pfam" id="PF10238">
    <property type="entry name" value="Eapp_C"/>
    <property type="match status" value="1"/>
</dbReference>
<proteinExistence type="predicted"/>
<evidence type="ECO:0000256" key="1">
    <source>
        <dbReference type="SAM" id="MobiDB-lite"/>
    </source>
</evidence>
<name>A0A423U928_PENVA</name>
<feature type="compositionally biased region" description="Basic and acidic residues" evidence="1">
    <location>
        <begin position="269"/>
        <end position="279"/>
    </location>
</feature>
<gene>
    <name evidence="2" type="ORF">C7M84_020313</name>
</gene>
<feature type="region of interest" description="Disordered" evidence="1">
    <location>
        <begin position="91"/>
        <end position="205"/>
    </location>
</feature>
<reference evidence="2 3" key="2">
    <citation type="submission" date="2019-01" db="EMBL/GenBank/DDBJ databases">
        <title>The decoding of complex shrimp genome reveals the adaptation for benthos swimmer, frequently molting mechanism and breeding impact on genome.</title>
        <authorList>
            <person name="Sun Y."/>
            <person name="Gao Y."/>
            <person name="Yu Y."/>
        </authorList>
    </citation>
    <scope>NUCLEOTIDE SEQUENCE [LARGE SCALE GENOMIC DNA]</scope>
    <source>
        <tissue evidence="2">Muscle</tissue>
    </source>
</reference>